<dbReference type="RefSeq" id="WP_231598805.1">
    <property type="nucleotide sequence ID" value="NZ_CP046455.1"/>
</dbReference>
<feature type="domain" description="AraC effector-binding" evidence="1">
    <location>
        <begin position="19"/>
        <end position="176"/>
    </location>
</feature>
<accession>A0A6B8VSK6</accession>
<organism evidence="2 3">
    <name type="scientific">Corynebacterium occultum</name>
    <dbReference type="NCBI Taxonomy" id="2675219"/>
    <lineage>
        <taxon>Bacteria</taxon>
        <taxon>Bacillati</taxon>
        <taxon>Actinomycetota</taxon>
        <taxon>Actinomycetes</taxon>
        <taxon>Mycobacteriales</taxon>
        <taxon>Corynebacteriaceae</taxon>
        <taxon>Corynebacterium</taxon>
    </lineage>
</organism>
<gene>
    <name evidence="2" type="ORF">COCCU_00405</name>
</gene>
<dbReference type="Proteomes" id="UP000424462">
    <property type="component" value="Chromosome"/>
</dbReference>
<evidence type="ECO:0000313" key="3">
    <source>
        <dbReference type="Proteomes" id="UP000424462"/>
    </source>
</evidence>
<dbReference type="AlphaFoldDB" id="A0A6B8VSK6"/>
<dbReference type="Gene3D" id="3.20.80.10">
    <property type="entry name" value="Regulatory factor, effector binding domain"/>
    <property type="match status" value="1"/>
</dbReference>
<dbReference type="SUPFAM" id="SSF55136">
    <property type="entry name" value="Probable bacterial effector-binding domain"/>
    <property type="match status" value="1"/>
</dbReference>
<dbReference type="InterPro" id="IPR011256">
    <property type="entry name" value="Reg_factor_effector_dom_sf"/>
</dbReference>
<name>A0A6B8VSK6_9CORY</name>
<sequence length="179" mass="19719">MVQSTQSPGSNYLNAEAANEIEFFKTEEIPTVVQKFEHYPMSEMRTAFDSTFSSMKSLLEPHDIHPTGPAFALHHSMPGKTATFEIGIPVNRALKKPVHSGTGVTLENSSLPAKKVARLSVFGSYAGLGGAWQNFMNSVFRAGKKADLPFWEVYVSEPTPDTDPETLRTDLYTATSHTH</sequence>
<proteinExistence type="predicted"/>
<dbReference type="SMART" id="SM00871">
    <property type="entry name" value="AraC_E_bind"/>
    <property type="match status" value="1"/>
</dbReference>
<dbReference type="InterPro" id="IPR010499">
    <property type="entry name" value="AraC_E-bd"/>
</dbReference>
<reference evidence="2 3" key="1">
    <citation type="submission" date="2019-11" db="EMBL/GenBank/DDBJ databases">
        <title>Complete genome sequence of Corynebacterium kalinowskii 1959, a novel Corynebacterium species isolated from soil of a small paddock in Vilsendorf, Germany.</title>
        <authorList>
            <person name="Schaffert L."/>
            <person name="Ruwe M."/>
            <person name="Milse J."/>
            <person name="Hanuschka K."/>
            <person name="Ortseifen V."/>
            <person name="Droste J."/>
            <person name="Brandt D."/>
            <person name="Schlueter L."/>
            <person name="Kutter Y."/>
            <person name="Vinke S."/>
            <person name="Viehoefer P."/>
            <person name="Jacob L."/>
            <person name="Luebke N.-C."/>
            <person name="Schulte-Berndt E."/>
            <person name="Hain C."/>
            <person name="Linder M."/>
            <person name="Schmidt P."/>
            <person name="Wollenschlaeger L."/>
            <person name="Luttermann T."/>
            <person name="Thieme E."/>
            <person name="Hassa J."/>
            <person name="Haak M."/>
            <person name="Wittchen M."/>
            <person name="Mentz A."/>
            <person name="Persicke M."/>
            <person name="Busche T."/>
            <person name="Ruckert C."/>
        </authorList>
    </citation>
    <scope>NUCLEOTIDE SEQUENCE [LARGE SCALE GENOMIC DNA]</scope>
    <source>
        <strain evidence="2 3">2039</strain>
    </source>
</reference>
<keyword evidence="3" id="KW-1185">Reference proteome</keyword>
<evidence type="ECO:0000259" key="1">
    <source>
        <dbReference type="SMART" id="SM00871"/>
    </source>
</evidence>
<protein>
    <submittedName>
        <fullName evidence="2">Bacterial transcription activator, effector binding domain</fullName>
    </submittedName>
</protein>
<evidence type="ECO:0000313" key="2">
    <source>
        <dbReference type="EMBL" id="QGU06049.1"/>
    </source>
</evidence>
<dbReference type="EMBL" id="CP046455">
    <property type="protein sequence ID" value="QGU06049.1"/>
    <property type="molecule type" value="Genomic_DNA"/>
</dbReference>
<dbReference type="KEGG" id="cok:COCCU_00405"/>